<feature type="domain" description="NAD-dependent epimerase/dehydratase" evidence="1">
    <location>
        <begin position="4"/>
        <end position="202"/>
    </location>
</feature>
<dbReference type="InterPro" id="IPR001509">
    <property type="entry name" value="Epimerase_deHydtase"/>
</dbReference>
<accession>A0A9Q3ZLY0</accession>
<dbReference type="RefSeq" id="WP_234219380.1">
    <property type="nucleotide sequence ID" value="NZ_JAGQAF010000004.1"/>
</dbReference>
<dbReference type="InterPro" id="IPR036291">
    <property type="entry name" value="NAD(P)-bd_dom_sf"/>
</dbReference>
<dbReference type="Pfam" id="PF01370">
    <property type="entry name" value="Epimerase"/>
    <property type="match status" value="1"/>
</dbReference>
<dbReference type="GO" id="GO:0004029">
    <property type="term" value="F:aldehyde dehydrogenase (NAD+) activity"/>
    <property type="evidence" value="ECO:0007669"/>
    <property type="project" value="TreeGrafter"/>
</dbReference>
<dbReference type="SUPFAM" id="SSF51735">
    <property type="entry name" value="NAD(P)-binding Rossmann-fold domains"/>
    <property type="match status" value="1"/>
</dbReference>
<evidence type="ECO:0000313" key="3">
    <source>
        <dbReference type="Proteomes" id="UP000813672"/>
    </source>
</evidence>
<dbReference type="Gene3D" id="3.40.50.720">
    <property type="entry name" value="NAD(P)-binding Rossmann-like Domain"/>
    <property type="match status" value="1"/>
</dbReference>
<name>A0A9Q3ZLY0_9RHOB</name>
<dbReference type="PANTHER" id="PTHR48079:SF6">
    <property type="entry name" value="NAD(P)-BINDING DOMAIN-CONTAINING PROTEIN-RELATED"/>
    <property type="match status" value="1"/>
</dbReference>
<evidence type="ECO:0000313" key="2">
    <source>
        <dbReference type="EMBL" id="MCE8537508.1"/>
    </source>
</evidence>
<dbReference type="InterPro" id="IPR051783">
    <property type="entry name" value="NAD(P)-dependent_oxidoreduct"/>
</dbReference>
<dbReference type="AlphaFoldDB" id="A0A9Q3ZLY0"/>
<proteinExistence type="predicted"/>
<comment type="caution">
    <text evidence="2">The sequence shown here is derived from an EMBL/GenBank/DDBJ whole genome shotgun (WGS) entry which is preliminary data.</text>
</comment>
<organism evidence="2 3">
    <name type="scientific">Ruegeria pomeroyi</name>
    <dbReference type="NCBI Taxonomy" id="89184"/>
    <lineage>
        <taxon>Bacteria</taxon>
        <taxon>Pseudomonadati</taxon>
        <taxon>Pseudomonadota</taxon>
        <taxon>Alphaproteobacteria</taxon>
        <taxon>Rhodobacterales</taxon>
        <taxon>Roseobacteraceae</taxon>
        <taxon>Ruegeria</taxon>
    </lineage>
</organism>
<dbReference type="Proteomes" id="UP000813672">
    <property type="component" value="Unassembled WGS sequence"/>
</dbReference>
<dbReference type="EMBL" id="JAGQAF010000004">
    <property type="protein sequence ID" value="MCE8537508.1"/>
    <property type="molecule type" value="Genomic_DNA"/>
</dbReference>
<dbReference type="GO" id="GO:0005737">
    <property type="term" value="C:cytoplasm"/>
    <property type="evidence" value="ECO:0007669"/>
    <property type="project" value="TreeGrafter"/>
</dbReference>
<gene>
    <name evidence="2" type="ORF">KBY27_08565</name>
</gene>
<evidence type="ECO:0000259" key="1">
    <source>
        <dbReference type="Pfam" id="PF01370"/>
    </source>
</evidence>
<protein>
    <submittedName>
        <fullName evidence="2">NAD-dependent epimerase/dehydratase family protein</fullName>
    </submittedName>
</protein>
<sequence length="287" mass="29970">MRLFVTGASGLVGGAVLRAGVAAGHQVTGLARSGHAAAQVEGDGGQVCRGDLRQPEVWAAEAVAADAIIHAAATFGPDMGDVDRAAMEALITAARRAGRRPRLIYTGGIWLYGDTGGQVRDETAPFDPATPWGWMLDTVAMLKASDATDLAVLHPGAVYDSNAGGMLERFHAPEVEILGDQAIRWPLVHADDLAQAYLLLAGLPGQGGDFLATAEPGRPVGEIARAVAGPDASVRVLDRAEALVRYGDSALGPMLDQRLAAPRLTALGWRPRFDDVTRSGEPQAPCN</sequence>
<reference evidence="2" key="1">
    <citation type="journal article" date="2021" name="Environ. Microbiol.">
        <title>Cryptic niche differentiation of novel sediment ecotypes of Rugeria pomeroyi correlates with nitrate respiration.</title>
        <authorList>
            <person name="Lin X."/>
            <person name="McNichol J."/>
            <person name="Chu X."/>
            <person name="Qian Y."/>
            <person name="Luo H."/>
        </authorList>
    </citation>
    <scope>NUCLEOTIDE SEQUENCE</scope>
    <source>
        <strain evidence="2">SZCCDBB064</strain>
    </source>
</reference>
<dbReference type="PANTHER" id="PTHR48079">
    <property type="entry name" value="PROTEIN YEEZ"/>
    <property type="match status" value="1"/>
</dbReference>